<dbReference type="AlphaFoldDB" id="A0A2H0W1D5"/>
<evidence type="ECO:0000313" key="5">
    <source>
        <dbReference type="Proteomes" id="UP000230935"/>
    </source>
</evidence>
<evidence type="ECO:0000256" key="2">
    <source>
        <dbReference type="SAM" id="Phobius"/>
    </source>
</evidence>
<feature type="compositionally biased region" description="Polar residues" evidence="1">
    <location>
        <begin position="8"/>
        <end position="19"/>
    </location>
</feature>
<organism evidence="4 5">
    <name type="scientific">Candidatus Buchananbacteria bacterium CG10_big_fil_rev_8_21_14_0_10_42_9</name>
    <dbReference type="NCBI Taxonomy" id="1974526"/>
    <lineage>
        <taxon>Bacteria</taxon>
        <taxon>Candidatus Buchananiibacteriota</taxon>
    </lineage>
</organism>
<dbReference type="InterPro" id="IPR001434">
    <property type="entry name" value="OmcB-like_DUF11"/>
</dbReference>
<dbReference type="EMBL" id="PEZZ01000019">
    <property type="protein sequence ID" value="PIS05146.1"/>
    <property type="molecule type" value="Genomic_DNA"/>
</dbReference>
<dbReference type="SUPFAM" id="SSF49447">
    <property type="entry name" value="Second domain of Mu2 adaptin subunit (ap50) of ap2 adaptor"/>
    <property type="match status" value="1"/>
</dbReference>
<accession>A0A2H0W1D5</accession>
<keyword evidence="2" id="KW-1133">Transmembrane helix</keyword>
<dbReference type="InterPro" id="IPR036168">
    <property type="entry name" value="AP2_Mu_C_sf"/>
</dbReference>
<dbReference type="InterPro" id="IPR051172">
    <property type="entry name" value="Chlamydia_OmcB"/>
</dbReference>
<evidence type="ECO:0000256" key="1">
    <source>
        <dbReference type="SAM" id="MobiDB-lite"/>
    </source>
</evidence>
<dbReference type="Pfam" id="PF01345">
    <property type="entry name" value="DUF11"/>
    <property type="match status" value="1"/>
</dbReference>
<name>A0A2H0W1D5_9BACT</name>
<keyword evidence="2" id="KW-0472">Membrane</keyword>
<reference evidence="5" key="1">
    <citation type="submission" date="2017-09" db="EMBL/GenBank/DDBJ databases">
        <title>Depth-based differentiation of microbial function through sediment-hosted aquifers and enrichment of novel symbionts in the deep terrestrial subsurface.</title>
        <authorList>
            <person name="Probst A.J."/>
            <person name="Ladd B."/>
            <person name="Jarett J.K."/>
            <person name="Geller-Mcgrath D.E."/>
            <person name="Sieber C.M.K."/>
            <person name="Emerson J.B."/>
            <person name="Anantharaman K."/>
            <person name="Thomas B.C."/>
            <person name="Malmstrom R."/>
            <person name="Stieglmeier M."/>
            <person name="Klingl A."/>
            <person name="Woyke T."/>
            <person name="Ryan C.M."/>
            <person name="Banfield J.F."/>
        </authorList>
    </citation>
    <scope>NUCLEOTIDE SEQUENCE [LARGE SCALE GENOMIC DNA]</scope>
</reference>
<sequence length="631" mass="69771">MAGKQNKNKPQSKPASNIASLYRDKDGTLPDISKLDMRPKNRLRNILLPAALILIIVLGIGWLSTILFRSGGEYRGNSVEVEFFGPEEITSGDEVTFTLRYSNLEKVSLNNVELVLRYPGAFTFKESKPVPSNDFQNSWNIGTLAAGESGKIEIVGTLVGEIGEIINIDSSVTFEPENFGSTFKETDTFSTQITDTLLELTIEGPQETVPEKQITYTIKYLNNSDHDLENLQIRADYPLGFVFQSAEPDPSVERFASETEEIQTNNFWHIESLDKLEEGEIKITGGYLPDNDVTKEFSVKFGFLRDEEFAIQQEKTFVTKLVKHNFVLDLIINGSDLDQAINFGNTLNYTIGYNNLGNQTLSDVVIVMNLDSEIIDWESISDNLGGQIDEESGTITWNKDVLPQLAAIGPLAQGGINFALRIKNFDELDRQSDELSVVSTAVANLGRIDNVESGVEVRSSDIKNSINTQVELRAEARYFNQDNIAVGSGPIPPVVGQKTTYRVYWLINNSFHRIQNVEVKTVLPDNVEFADKFLVSTGELVYSSTDNEVVWSIGNIPENKSFDEVNVWFDVILTPTSDQKGKIASLTNPVTLTATDAVTNSLVSTAVEAITSNLFNDPQASGKGIVIGIGE</sequence>
<evidence type="ECO:0000259" key="3">
    <source>
        <dbReference type="Pfam" id="PF01345"/>
    </source>
</evidence>
<keyword evidence="2" id="KW-0812">Transmembrane</keyword>
<evidence type="ECO:0000313" key="4">
    <source>
        <dbReference type="EMBL" id="PIS05146.1"/>
    </source>
</evidence>
<protein>
    <recommendedName>
        <fullName evidence="3">DUF11 domain-containing protein</fullName>
    </recommendedName>
</protein>
<dbReference type="PANTHER" id="PTHR34819">
    <property type="entry name" value="LARGE CYSTEINE-RICH PERIPLASMIC PROTEIN OMCB"/>
    <property type="match status" value="1"/>
</dbReference>
<comment type="caution">
    <text evidence="4">The sequence shown here is derived from an EMBL/GenBank/DDBJ whole genome shotgun (WGS) entry which is preliminary data.</text>
</comment>
<feature type="region of interest" description="Disordered" evidence="1">
    <location>
        <begin position="1"/>
        <end position="20"/>
    </location>
</feature>
<feature type="domain" description="DUF11" evidence="3">
    <location>
        <begin position="87"/>
        <end position="171"/>
    </location>
</feature>
<feature type="transmembrane region" description="Helical" evidence="2">
    <location>
        <begin position="46"/>
        <end position="68"/>
    </location>
</feature>
<dbReference type="PANTHER" id="PTHR34819:SF3">
    <property type="entry name" value="CELL SURFACE PROTEIN"/>
    <property type="match status" value="1"/>
</dbReference>
<dbReference type="Proteomes" id="UP000230935">
    <property type="component" value="Unassembled WGS sequence"/>
</dbReference>
<dbReference type="Gene3D" id="2.60.40.1170">
    <property type="entry name" value="Mu homology domain, subdomain B"/>
    <property type="match status" value="1"/>
</dbReference>
<proteinExistence type="predicted"/>
<gene>
    <name evidence="4" type="ORF">COT81_02725</name>
</gene>